<dbReference type="Gene3D" id="2.60.40.10">
    <property type="entry name" value="Immunoglobulins"/>
    <property type="match status" value="2"/>
</dbReference>
<name>A0AAV3ZC18_9GAST</name>
<feature type="chain" id="PRO_5043562378" evidence="2">
    <location>
        <begin position="17"/>
        <end position="701"/>
    </location>
</feature>
<accession>A0AAV3ZC18</accession>
<feature type="domain" description="PA14" evidence="3">
    <location>
        <begin position="314"/>
        <end position="455"/>
    </location>
</feature>
<dbReference type="PANTHER" id="PTHR46769">
    <property type="entry name" value="POLYCYSTIC KIDNEY AND HEPATIC DISEASE 1 (AUTOSOMAL RECESSIVE)-LIKE 1"/>
    <property type="match status" value="1"/>
</dbReference>
<dbReference type="SUPFAM" id="SSF81296">
    <property type="entry name" value="E set domains"/>
    <property type="match status" value="2"/>
</dbReference>
<evidence type="ECO:0000313" key="5">
    <source>
        <dbReference type="Proteomes" id="UP000735302"/>
    </source>
</evidence>
<evidence type="ECO:0000259" key="3">
    <source>
        <dbReference type="PROSITE" id="PS51820"/>
    </source>
</evidence>
<reference evidence="4 5" key="1">
    <citation type="journal article" date="2021" name="Elife">
        <title>Chloroplast acquisition without the gene transfer in kleptoplastic sea slugs, Plakobranchus ocellatus.</title>
        <authorList>
            <person name="Maeda T."/>
            <person name="Takahashi S."/>
            <person name="Yoshida T."/>
            <person name="Shimamura S."/>
            <person name="Takaki Y."/>
            <person name="Nagai Y."/>
            <person name="Toyoda A."/>
            <person name="Suzuki Y."/>
            <person name="Arimoto A."/>
            <person name="Ishii H."/>
            <person name="Satoh N."/>
            <person name="Nishiyama T."/>
            <person name="Hasebe M."/>
            <person name="Maruyama T."/>
            <person name="Minagawa J."/>
            <person name="Obokata J."/>
            <person name="Shigenobu S."/>
        </authorList>
    </citation>
    <scope>NUCLEOTIDE SEQUENCE [LARGE SCALE GENOMIC DNA]</scope>
</reference>
<evidence type="ECO:0000313" key="4">
    <source>
        <dbReference type="EMBL" id="GFN92109.1"/>
    </source>
</evidence>
<evidence type="ECO:0000256" key="1">
    <source>
        <dbReference type="ARBA" id="ARBA00022729"/>
    </source>
</evidence>
<dbReference type="EMBL" id="BLXT01002217">
    <property type="protein sequence ID" value="GFN92109.1"/>
    <property type="molecule type" value="Genomic_DNA"/>
</dbReference>
<feature type="signal peptide" evidence="2">
    <location>
        <begin position="1"/>
        <end position="16"/>
    </location>
</feature>
<dbReference type="InterPro" id="IPR002909">
    <property type="entry name" value="IPT_dom"/>
</dbReference>
<sequence length="701" mass="76892">MLILVLVIWIIHTVKAEVPVVTLLTPRSGSINGGTRITIFGRNFARNQFNFGKGNEHLGSKVKMVSLTIHDCDIHPDGSHETQIMCYTQPMAEGEYTIKVSVDGKDVDENNYCSRNSAFCIFTVSARQTPTIASVMPRSGLPGTFLVVRGNIITTKYGSNEPNDGADIILRVYYGGQKCELRDEEADAMYGIKRSWIRGYFKCKTEGTYIGINDVSFIVSNAYGRSLPASTIKHVHSNGIGIFQSFTEIHNISQHSGSTVGGTRLTLMGQHFDDTDLPVTVQIAGKPCTVVNPISDSKIVCDTPADSSGAGHYAGSRGFYAYIKRGIISGPSVDKNTATVVHVDESWWENGIWGSHALQLIGYFMPLYTGNYKFCLKSVSHASVYFSPDHNPSNKKRLLSGAGRSCDGRESLPQSLTAGNKYYVEIHYGSRHMKSYVGLVAHLMETDLTEADTGLAEHEIQDIVFTSTVSTEIQRIKVGTSSGSRTSDVQRVTIRGDPSAYFAIGLDGVYTLPMTLNSMTHATRVKKELEKLPSITFKIQVAIEQSTTGVTLVITSSASQGYINKFEGRVVGGSPNDVTFSVRHDTAGKPDMTTFSLTMNNIPAPPISVRASVNDVKRALEGLFSVRCHEELTRGTVTDFETSQSWMTGRVSDTEPFCGRYSLMNPKIIYHKGQGKNAKGFLISSSSNRYVSLQLMPLWNQ</sequence>
<dbReference type="InterPro" id="IPR014756">
    <property type="entry name" value="Ig_E-set"/>
</dbReference>
<dbReference type="PROSITE" id="PS51820">
    <property type="entry name" value="PA14"/>
    <property type="match status" value="1"/>
</dbReference>
<gene>
    <name evidence="4" type="ORF">PoB_001861500</name>
</gene>
<proteinExistence type="predicted"/>
<dbReference type="Proteomes" id="UP000735302">
    <property type="component" value="Unassembled WGS sequence"/>
</dbReference>
<dbReference type="AlphaFoldDB" id="A0AAV3ZC18"/>
<dbReference type="SUPFAM" id="SSF56988">
    <property type="entry name" value="Anthrax protective antigen"/>
    <property type="match status" value="1"/>
</dbReference>
<dbReference type="FunFam" id="2.60.40.10:FF:000857">
    <property type="entry name" value="PKHD1 like 1"/>
    <property type="match status" value="1"/>
</dbReference>
<dbReference type="Pfam" id="PF01833">
    <property type="entry name" value="TIG"/>
    <property type="match status" value="2"/>
</dbReference>
<comment type="caution">
    <text evidence="4">The sequence shown here is derived from an EMBL/GenBank/DDBJ whole genome shotgun (WGS) entry which is preliminary data.</text>
</comment>
<dbReference type="SMART" id="SM00429">
    <property type="entry name" value="IPT"/>
    <property type="match status" value="2"/>
</dbReference>
<dbReference type="InterPro" id="IPR013783">
    <property type="entry name" value="Ig-like_fold"/>
</dbReference>
<keyword evidence="1 2" id="KW-0732">Signal</keyword>
<dbReference type="PANTHER" id="PTHR46769:SF2">
    <property type="entry name" value="FIBROCYSTIN-L ISOFORM 2 PRECURSOR-RELATED"/>
    <property type="match status" value="1"/>
</dbReference>
<evidence type="ECO:0000256" key="2">
    <source>
        <dbReference type="SAM" id="SignalP"/>
    </source>
</evidence>
<dbReference type="InterPro" id="IPR052387">
    <property type="entry name" value="Fibrocystin"/>
</dbReference>
<dbReference type="InterPro" id="IPR037524">
    <property type="entry name" value="PA14/GLEYA"/>
</dbReference>
<organism evidence="4 5">
    <name type="scientific">Plakobranchus ocellatus</name>
    <dbReference type="NCBI Taxonomy" id="259542"/>
    <lineage>
        <taxon>Eukaryota</taxon>
        <taxon>Metazoa</taxon>
        <taxon>Spiralia</taxon>
        <taxon>Lophotrochozoa</taxon>
        <taxon>Mollusca</taxon>
        <taxon>Gastropoda</taxon>
        <taxon>Heterobranchia</taxon>
        <taxon>Euthyneura</taxon>
        <taxon>Panpulmonata</taxon>
        <taxon>Sacoglossa</taxon>
        <taxon>Placobranchoidea</taxon>
        <taxon>Plakobranchidae</taxon>
        <taxon>Plakobranchus</taxon>
    </lineage>
</organism>
<keyword evidence="5" id="KW-1185">Reference proteome</keyword>
<protein>
    <submittedName>
        <fullName evidence="4">Fibrocystin-l</fullName>
    </submittedName>
</protein>
<dbReference type="CDD" id="cd00603">
    <property type="entry name" value="IPT_PCSR"/>
    <property type="match status" value="2"/>
</dbReference>